<dbReference type="AlphaFoldDB" id="A0A1I7HWH5"/>
<gene>
    <name evidence="1" type="ORF">SAMN05216417_11252</name>
</gene>
<evidence type="ECO:0000313" key="2">
    <source>
        <dbReference type="Proteomes" id="UP000182649"/>
    </source>
</evidence>
<organism evidence="1 2">
    <name type="scientific">Nitrosospira multiformis</name>
    <dbReference type="NCBI Taxonomy" id="1231"/>
    <lineage>
        <taxon>Bacteria</taxon>
        <taxon>Pseudomonadati</taxon>
        <taxon>Pseudomonadota</taxon>
        <taxon>Betaproteobacteria</taxon>
        <taxon>Nitrosomonadales</taxon>
        <taxon>Nitrosomonadaceae</taxon>
        <taxon>Nitrosospira</taxon>
    </lineage>
</organism>
<dbReference type="EMBL" id="FPBZ01000012">
    <property type="protein sequence ID" value="SFU65058.1"/>
    <property type="molecule type" value="Genomic_DNA"/>
</dbReference>
<evidence type="ECO:0000313" key="1">
    <source>
        <dbReference type="EMBL" id="SFU65058.1"/>
    </source>
</evidence>
<dbReference type="Proteomes" id="UP000182649">
    <property type="component" value="Unassembled WGS sequence"/>
</dbReference>
<proteinExistence type="predicted"/>
<reference evidence="1 2" key="1">
    <citation type="submission" date="2016-10" db="EMBL/GenBank/DDBJ databases">
        <authorList>
            <person name="de Groot N.N."/>
        </authorList>
    </citation>
    <scope>NUCLEOTIDE SEQUENCE [LARGE SCALE GENOMIC DNA]</scope>
    <source>
        <strain evidence="1 2">Nl14</strain>
    </source>
</reference>
<accession>A0A1I7HWH5</accession>
<name>A0A1I7HWH5_9PROT</name>
<protein>
    <submittedName>
        <fullName evidence="1">Uncharacterized protein</fullName>
    </submittedName>
</protein>
<sequence length="104" mass="11639">MIQGLWFRDYKDRRHLLGEARGMVAGHDLSLKDTFLCMTGDLAAFLKTVSAPARPHDVMMLFCERNLLIDQLPPNPAPILLFLNRKRKRSGSGLAPGHKPIESG</sequence>